<dbReference type="InterPro" id="IPR016032">
    <property type="entry name" value="Sig_transdc_resp-reg_C-effctor"/>
</dbReference>
<reference evidence="5 6" key="1">
    <citation type="submission" date="2020-12" db="EMBL/GenBank/DDBJ databases">
        <title>Pseudomonas schmalbachii sp. nov. isolated from millipede gut.</title>
        <authorList>
            <person name="Shelomi M."/>
        </authorList>
    </citation>
    <scope>NUCLEOTIDE SEQUENCE [LARGE SCALE GENOMIC DNA]</scope>
    <source>
        <strain evidence="5 6">Milli4</strain>
    </source>
</reference>
<dbReference type="InterPro" id="IPR000792">
    <property type="entry name" value="Tscrpt_reg_LuxR_C"/>
</dbReference>
<dbReference type="InterPro" id="IPR011990">
    <property type="entry name" value="TPR-like_helical_dom_sf"/>
</dbReference>
<dbReference type="Pfam" id="PF25873">
    <property type="entry name" value="WHD_MalT"/>
    <property type="match status" value="1"/>
</dbReference>
<dbReference type="Pfam" id="PF17874">
    <property type="entry name" value="TPR_MalT"/>
    <property type="match status" value="1"/>
</dbReference>
<evidence type="ECO:0000313" key="5">
    <source>
        <dbReference type="EMBL" id="MBO3273936.1"/>
    </source>
</evidence>
<dbReference type="InterPro" id="IPR019734">
    <property type="entry name" value="TPR_rpt"/>
</dbReference>
<dbReference type="SMART" id="SM00421">
    <property type="entry name" value="HTH_LUXR"/>
    <property type="match status" value="1"/>
</dbReference>
<dbReference type="Gene3D" id="1.10.10.10">
    <property type="entry name" value="Winged helix-like DNA-binding domain superfamily/Winged helix DNA-binding domain"/>
    <property type="match status" value="1"/>
</dbReference>
<dbReference type="InterPro" id="IPR041617">
    <property type="entry name" value="TPR_MalT"/>
</dbReference>
<keyword evidence="1" id="KW-0805">Transcription regulation</keyword>
<dbReference type="CDD" id="cd06170">
    <property type="entry name" value="LuxR_C_like"/>
    <property type="match status" value="1"/>
</dbReference>
<dbReference type="PROSITE" id="PS50043">
    <property type="entry name" value="HTH_LUXR_2"/>
    <property type="match status" value="1"/>
</dbReference>
<dbReference type="Pfam" id="PF00196">
    <property type="entry name" value="GerE"/>
    <property type="match status" value="1"/>
</dbReference>
<protein>
    <recommendedName>
        <fullName evidence="4">HTH luxR-type domain-containing protein</fullName>
    </recommendedName>
</protein>
<sequence>MNRPVLKLNKFRPPRLPVATLARPALLQRLREAPQRDVLLSLVRAPLGYGKSTLLAQYAAGLESPWAWYRLDSGDNQPLALILHLHHALGLPAPQPPVNVDCLWAAIVGHLEGLQSRFTLILDDLHLLRSGPACRYLEELLQHSPGNLHLLAACEGEPALPLNHLRRDQRLQTVDALELALGSEEILELGQVRGQVLDSDLAYVMRSGSEGWISGILFALALRAEQGYPDTSRREALRLLAQQTFEHVAGYFREEVLRPLSAPLLHFLERVAVVRAFDADLAASLSGTDNTPLLIRQLQNRDLFIQQRGDERLVYRLHPLLRRTLYQSLRQRDPGRVSQLHRQAADWLMERHHYTEAVYQLGRARDFNRLLAAIERHSFDLLREGEVNAIVDFLADLPGEDAADHFTLAVTEASTVIVTNDVSHASRCLRRLDRLVRRRETPGRRPERVHQTLGFLRSRLAALGGNFSHGLNLVDRTLRQYPQASAATAVLRFNRASCLFALGRLHRAREDATRALAELEALGFVGYTNMLQLLLGQIELALGLIDLAEQRFLALGQPRPSGAPRNFYDLFQHLGQGQVLLLRNRPAQAAHCFSLAEALALDFPHCAGLPWVLHHQACRHAAQGELAQARARWDEARRLARQFKLFALYRQVGAWRARLAVRESDSDYILAWLEEWHWCRRHYGAELQPEEWLAYAWVQRHLGQQGSAEQIALNLRELAQAEDNHQLQLDLHLLDAALHQDKGDRAAALASLEQALQLAARDGYGQLLQFEGGELGELFRLLVTPQARRQYDLDQPLPPRERLATVLQGLSPNVPRDVQRQLEPLTPREQDVLRRMARGQGNQQIADGLYISLSTVKTHINNLFRKLNASDRDAALQAARTLNLLD</sequence>
<keyword evidence="6" id="KW-1185">Reference proteome</keyword>
<accession>A0ABS3TJX1</accession>
<comment type="caution">
    <text evidence="5">The sequence shown here is derived from an EMBL/GenBank/DDBJ whole genome shotgun (WGS) entry which is preliminary data.</text>
</comment>
<organism evidence="5 6">
    <name type="scientific">Pseudomonas schmalbachii</name>
    <dbReference type="NCBI Taxonomy" id="2816993"/>
    <lineage>
        <taxon>Bacteria</taxon>
        <taxon>Pseudomonadati</taxon>
        <taxon>Pseudomonadota</taxon>
        <taxon>Gammaproteobacteria</taxon>
        <taxon>Pseudomonadales</taxon>
        <taxon>Pseudomonadaceae</taxon>
        <taxon>Pseudomonas</taxon>
    </lineage>
</organism>
<evidence type="ECO:0000256" key="1">
    <source>
        <dbReference type="ARBA" id="ARBA00023015"/>
    </source>
</evidence>
<feature type="domain" description="HTH luxR-type" evidence="4">
    <location>
        <begin position="818"/>
        <end position="883"/>
    </location>
</feature>
<dbReference type="SMART" id="SM00028">
    <property type="entry name" value="TPR"/>
    <property type="match status" value="4"/>
</dbReference>
<keyword evidence="3" id="KW-0804">Transcription</keyword>
<dbReference type="InterPro" id="IPR036388">
    <property type="entry name" value="WH-like_DNA-bd_sf"/>
</dbReference>
<keyword evidence="2" id="KW-0238">DNA-binding</keyword>
<dbReference type="Gene3D" id="1.25.40.10">
    <property type="entry name" value="Tetratricopeptide repeat domain"/>
    <property type="match status" value="1"/>
</dbReference>
<dbReference type="PANTHER" id="PTHR44688:SF16">
    <property type="entry name" value="DNA-BINDING TRANSCRIPTIONAL ACTIVATOR DEVR_DOSR"/>
    <property type="match status" value="1"/>
</dbReference>
<evidence type="ECO:0000313" key="6">
    <source>
        <dbReference type="Proteomes" id="UP000669060"/>
    </source>
</evidence>
<name>A0ABS3TJX1_9PSED</name>
<proteinExistence type="predicted"/>
<dbReference type="RefSeq" id="WP_208311754.1">
    <property type="nucleotide sequence ID" value="NZ_JAELYA010000001.1"/>
</dbReference>
<dbReference type="SUPFAM" id="SSF48452">
    <property type="entry name" value="TPR-like"/>
    <property type="match status" value="1"/>
</dbReference>
<evidence type="ECO:0000256" key="3">
    <source>
        <dbReference type="ARBA" id="ARBA00023163"/>
    </source>
</evidence>
<dbReference type="EMBL" id="JAELYA010000001">
    <property type="protein sequence ID" value="MBO3273936.1"/>
    <property type="molecule type" value="Genomic_DNA"/>
</dbReference>
<dbReference type="Proteomes" id="UP000669060">
    <property type="component" value="Unassembled WGS sequence"/>
</dbReference>
<gene>
    <name evidence="5" type="ORF">JFY56_01695</name>
</gene>
<dbReference type="PRINTS" id="PR00038">
    <property type="entry name" value="HTHLUXR"/>
</dbReference>
<dbReference type="SUPFAM" id="SSF46894">
    <property type="entry name" value="C-terminal effector domain of the bipartite response regulators"/>
    <property type="match status" value="1"/>
</dbReference>
<dbReference type="InterPro" id="IPR059106">
    <property type="entry name" value="WHD_MalT"/>
</dbReference>
<evidence type="ECO:0000256" key="2">
    <source>
        <dbReference type="ARBA" id="ARBA00023125"/>
    </source>
</evidence>
<dbReference type="PANTHER" id="PTHR44688">
    <property type="entry name" value="DNA-BINDING TRANSCRIPTIONAL ACTIVATOR DEVR_DOSR"/>
    <property type="match status" value="1"/>
</dbReference>
<evidence type="ECO:0000259" key="4">
    <source>
        <dbReference type="PROSITE" id="PS50043"/>
    </source>
</evidence>
<dbReference type="PROSITE" id="PS00622">
    <property type="entry name" value="HTH_LUXR_1"/>
    <property type="match status" value="1"/>
</dbReference>